<feature type="transmembrane region" description="Helical" evidence="1">
    <location>
        <begin position="30"/>
        <end position="47"/>
    </location>
</feature>
<keyword evidence="1" id="KW-0812">Transmembrane</keyword>
<dbReference type="GeneID" id="28490840"/>
<organism evidence="3 4">
    <name type="scientific">Pyrococcus kukulkanii</name>
    <dbReference type="NCBI Taxonomy" id="1609559"/>
    <lineage>
        <taxon>Archaea</taxon>
        <taxon>Methanobacteriati</taxon>
        <taxon>Methanobacteriota</taxon>
        <taxon>Thermococci</taxon>
        <taxon>Thermococcales</taxon>
        <taxon>Thermococcaceae</taxon>
        <taxon>Pyrococcus</taxon>
    </lineage>
</organism>
<dbReference type="AlphaFoldDB" id="A0A127B8C4"/>
<evidence type="ECO:0000256" key="1">
    <source>
        <dbReference type="SAM" id="Phobius"/>
    </source>
</evidence>
<dbReference type="PATRIC" id="fig|1609559.3.peg.701"/>
<dbReference type="PANTHER" id="PTHR33608">
    <property type="entry name" value="BLL2464 PROTEIN"/>
    <property type="match status" value="1"/>
</dbReference>
<reference evidence="3 4" key="2">
    <citation type="journal article" date="2016" name="Int. J. Syst. Evol. Microbiol.">
        <title>Pyrococcus kukulkanii sp. nov., a hyperthermophilic, piezophilic archaeon isolated from a deep-sea hydrothermal vent.</title>
        <authorList>
            <person name="Callac N."/>
            <person name="Oger P."/>
            <person name="Lesongeur F."/>
            <person name="Rattray J.E."/>
            <person name="Vannier P."/>
            <person name="Michoud G."/>
            <person name="Beauverger M."/>
            <person name="Gayet N."/>
            <person name="Rouxel O."/>
            <person name="Jebbar M."/>
            <person name="Godfroy A."/>
        </authorList>
    </citation>
    <scope>NUCLEOTIDE SEQUENCE [LARGE SCALE GENOMIC DNA]</scope>
    <source>
        <strain evidence="3 4">NCB100</strain>
    </source>
</reference>
<dbReference type="EMBL" id="CP010835">
    <property type="protein sequence ID" value="AMM53621.1"/>
    <property type="molecule type" value="Genomic_DNA"/>
</dbReference>
<dbReference type="Proteomes" id="UP000070587">
    <property type="component" value="Chromosome"/>
</dbReference>
<dbReference type="PANTHER" id="PTHR33608:SF6">
    <property type="entry name" value="BLL2464 PROTEIN"/>
    <property type="match status" value="1"/>
</dbReference>
<protein>
    <submittedName>
        <fullName evidence="3">MoxR associated protein</fullName>
    </submittedName>
</protein>
<dbReference type="Pfam" id="PF01882">
    <property type="entry name" value="DUF58"/>
    <property type="match status" value="1"/>
</dbReference>
<gene>
    <name evidence="3" type="ORF">TQ32_03350</name>
</gene>
<feature type="domain" description="DUF58" evidence="2">
    <location>
        <begin position="193"/>
        <end position="350"/>
    </location>
</feature>
<feature type="transmembrane region" description="Helical" evidence="1">
    <location>
        <begin position="7"/>
        <end position="24"/>
    </location>
</feature>
<keyword evidence="1" id="KW-0472">Membrane</keyword>
<accession>A0A127B8C4</accession>
<dbReference type="STRING" id="1609559.TQ32_03350"/>
<reference evidence="4" key="1">
    <citation type="submission" date="2015-02" db="EMBL/GenBank/DDBJ databases">
        <title>Pyrococcus kukulkanii sp. nov., a novel hyperthermophilic archaeon isolated from a deep-sea hydrothermal vent at the Guaymas Basin.</title>
        <authorList>
            <person name="Oger P.M."/>
            <person name="Callac N."/>
            <person name="Jebbar M."/>
            <person name="Godfroy A."/>
        </authorList>
    </citation>
    <scope>NUCLEOTIDE SEQUENCE [LARGE SCALE GENOMIC DNA]</scope>
    <source>
        <strain evidence="4">NCB100</strain>
    </source>
</reference>
<proteinExistence type="predicted"/>
<evidence type="ECO:0000313" key="3">
    <source>
        <dbReference type="EMBL" id="AMM53621.1"/>
    </source>
</evidence>
<dbReference type="OrthoDB" id="31512at2157"/>
<keyword evidence="1" id="KW-1133">Transmembrane helix</keyword>
<name>A0A127B8C4_9EURY</name>
<evidence type="ECO:0000313" key="4">
    <source>
        <dbReference type="Proteomes" id="UP000070587"/>
    </source>
</evidence>
<dbReference type="RefSeq" id="WP_068320999.1">
    <property type="nucleotide sequence ID" value="NZ_CP010835.1"/>
</dbReference>
<dbReference type="InterPro" id="IPR002881">
    <property type="entry name" value="DUF58"/>
</dbReference>
<dbReference type="KEGG" id="pyc:TQ32_03350"/>
<evidence type="ECO:0000259" key="2">
    <source>
        <dbReference type="Pfam" id="PF01882"/>
    </source>
</evidence>
<sequence length="407" mass="46436">MKPTGKAYALLTVVWIIVITSYLFVKWEGVVLTLPILTLFLFASLLYKPVLDVKVKREVSSTRVIEGGEVEVTIKIKANSKINSLLVQDLVPDKLQIVAGKNWSVFSFNGDEKEFSYKVKVPRGLHEFLGIRIVYTDPFGLFEEDKVIKVYDEIVGVPKIEEIITPYITRGTKVTVGPLPSPRLGEGLEFHAVREYHPGDPMKYINWKATAKSGKIMVNEYESERKVDVVVIVDATYKATRIFDHMMRAAASILLDALENGMSFGLLISEAVPIWVNVDYGKRHFFRCIDVLSMAKPDKNNLIFYQVDHLVRTKIPPRAQIVFISPFLTQESEDSLKLLYSFGYKVVAISPNPYSLWKPREKEEELAIKILDLKRKARLKRLKRYALVIDWDVKTPLKSAITEVLKL</sequence>